<evidence type="ECO:0000313" key="1">
    <source>
        <dbReference type="EMBL" id="RAR71499.1"/>
    </source>
</evidence>
<dbReference type="OrthoDB" id="1364307at2"/>
<comment type="caution">
    <text evidence="1">The sequence shown here is derived from an EMBL/GenBank/DDBJ whole genome shotgun (WGS) entry which is preliminary data.</text>
</comment>
<organism evidence="1 2">
    <name type="scientific">Flavobacterium aciduliphilum</name>
    <dbReference type="NCBI Taxonomy" id="1101402"/>
    <lineage>
        <taxon>Bacteria</taxon>
        <taxon>Pseudomonadati</taxon>
        <taxon>Bacteroidota</taxon>
        <taxon>Flavobacteriia</taxon>
        <taxon>Flavobacteriales</taxon>
        <taxon>Flavobacteriaceae</taxon>
        <taxon>Flavobacterium</taxon>
    </lineage>
</organism>
<dbReference type="Proteomes" id="UP000248840">
    <property type="component" value="Unassembled WGS sequence"/>
</dbReference>
<dbReference type="RefSeq" id="WP_112113347.1">
    <property type="nucleotide sequence ID" value="NZ_QLSZ01000007.1"/>
</dbReference>
<proteinExistence type="predicted"/>
<name>A0A328YC46_9FLAO</name>
<sequence length="80" mass="9120">MNTKKIFRRDYNQTKSLVKAGRISGENAVRRSKALDLVVTYIENGIVYEELPDGSKKQIEVLERKPANIVLEKGMVFHGK</sequence>
<reference evidence="1 2" key="1">
    <citation type="submission" date="2018-06" db="EMBL/GenBank/DDBJ databases">
        <title>Genomic Encyclopedia of Archaeal and Bacterial Type Strains, Phase II (KMG-II): from individual species to whole genera.</title>
        <authorList>
            <person name="Goeker M."/>
        </authorList>
    </citation>
    <scope>NUCLEOTIDE SEQUENCE [LARGE SCALE GENOMIC DNA]</scope>
    <source>
        <strain evidence="1 2">DSM 25663</strain>
    </source>
</reference>
<keyword evidence="2" id="KW-1185">Reference proteome</keyword>
<evidence type="ECO:0000313" key="2">
    <source>
        <dbReference type="Proteomes" id="UP000248840"/>
    </source>
</evidence>
<dbReference type="EMBL" id="QLSZ01000007">
    <property type="protein sequence ID" value="RAR71499.1"/>
    <property type="molecule type" value="Genomic_DNA"/>
</dbReference>
<gene>
    <name evidence="1" type="ORF">CLV55_10755</name>
</gene>
<accession>A0A328YC46</accession>
<protein>
    <submittedName>
        <fullName evidence="1">Uncharacterized protein</fullName>
    </submittedName>
</protein>
<dbReference type="AlphaFoldDB" id="A0A328YC46"/>